<evidence type="ECO:0000313" key="7">
    <source>
        <dbReference type="EMBL" id="TWT79615.1"/>
    </source>
</evidence>
<dbReference type="EMBL" id="SJPJ01000001">
    <property type="protein sequence ID" value="TWT79615.1"/>
    <property type="molecule type" value="Genomic_DNA"/>
</dbReference>
<evidence type="ECO:0000256" key="1">
    <source>
        <dbReference type="ARBA" id="ARBA00022723"/>
    </source>
</evidence>
<feature type="domain" description="DnaK suppressor protein-like N-terminal" evidence="6">
    <location>
        <begin position="20"/>
        <end position="70"/>
    </location>
</feature>
<sequence>MFDLAEIRERLEEDLRVHIERAEKIDNRLRQPGDEDWEEQASQRINDEVLQSLSAQAHDEIDQIKRSIHRLDQGAYGVCAKCGEMISGERLELLPYTTSCANCA</sequence>
<keyword evidence="8" id="KW-1185">Reference proteome</keyword>
<evidence type="ECO:0000313" key="8">
    <source>
        <dbReference type="Proteomes" id="UP000315010"/>
    </source>
</evidence>
<dbReference type="InterPro" id="IPR048487">
    <property type="entry name" value="DksA-like_N"/>
</dbReference>
<dbReference type="AlphaFoldDB" id="A0A5C5YX63"/>
<comment type="caution">
    <text evidence="7">The sequence shown here is derived from an EMBL/GenBank/DDBJ whole genome shotgun (WGS) entry which is preliminary data.</text>
</comment>
<dbReference type="PROSITE" id="PS51128">
    <property type="entry name" value="ZF_DKSA_2"/>
    <property type="match status" value="1"/>
</dbReference>
<dbReference type="Pfam" id="PF21173">
    <property type="entry name" value="DksA-like_N"/>
    <property type="match status" value="1"/>
</dbReference>
<dbReference type="PANTHER" id="PTHR33823:SF4">
    <property type="entry name" value="GENERAL STRESS PROTEIN 16O"/>
    <property type="match status" value="1"/>
</dbReference>
<feature type="domain" description="Zinc finger DksA/TraR C4-type" evidence="5">
    <location>
        <begin position="74"/>
        <end position="104"/>
    </location>
</feature>
<evidence type="ECO:0000259" key="6">
    <source>
        <dbReference type="Pfam" id="PF21173"/>
    </source>
</evidence>
<dbReference type="SUPFAM" id="SSF57716">
    <property type="entry name" value="Glucocorticoid receptor-like (DNA-binding domain)"/>
    <property type="match status" value="1"/>
</dbReference>
<dbReference type="Pfam" id="PF01258">
    <property type="entry name" value="zf-dskA_traR"/>
    <property type="match status" value="1"/>
</dbReference>
<feature type="zinc finger region" description="dksA C4-type" evidence="4">
    <location>
        <begin position="79"/>
        <end position="103"/>
    </location>
</feature>
<gene>
    <name evidence="7" type="primary">yocK_2</name>
    <name evidence="7" type="ORF">CA13_10190</name>
</gene>
<evidence type="ECO:0000256" key="3">
    <source>
        <dbReference type="ARBA" id="ARBA00022833"/>
    </source>
</evidence>
<keyword evidence="2" id="KW-0863">Zinc-finger</keyword>
<evidence type="ECO:0000259" key="5">
    <source>
        <dbReference type="Pfam" id="PF01258"/>
    </source>
</evidence>
<reference evidence="7 8" key="1">
    <citation type="submission" date="2019-02" db="EMBL/GenBank/DDBJ databases">
        <title>Deep-cultivation of Planctomycetes and their phenomic and genomic characterization uncovers novel biology.</title>
        <authorList>
            <person name="Wiegand S."/>
            <person name="Jogler M."/>
            <person name="Boedeker C."/>
            <person name="Pinto D."/>
            <person name="Vollmers J."/>
            <person name="Rivas-Marin E."/>
            <person name="Kohn T."/>
            <person name="Peeters S.H."/>
            <person name="Heuer A."/>
            <person name="Rast P."/>
            <person name="Oberbeckmann S."/>
            <person name="Bunk B."/>
            <person name="Jeske O."/>
            <person name="Meyerdierks A."/>
            <person name="Storesund J.E."/>
            <person name="Kallscheuer N."/>
            <person name="Luecker S."/>
            <person name="Lage O.M."/>
            <person name="Pohl T."/>
            <person name="Merkel B.J."/>
            <person name="Hornburger P."/>
            <person name="Mueller R.-W."/>
            <person name="Bruemmer F."/>
            <person name="Labrenz M."/>
            <person name="Spormann A.M."/>
            <person name="Op Den Camp H."/>
            <person name="Overmann J."/>
            <person name="Amann R."/>
            <person name="Jetten M.S.M."/>
            <person name="Mascher T."/>
            <person name="Medema M.H."/>
            <person name="Devos D.P."/>
            <person name="Kaster A.-K."/>
            <person name="Ovreas L."/>
            <person name="Rohde M."/>
            <person name="Galperin M.Y."/>
            <person name="Jogler C."/>
        </authorList>
    </citation>
    <scope>NUCLEOTIDE SEQUENCE [LARGE SCALE GENOMIC DNA]</scope>
    <source>
        <strain evidence="7 8">CA13</strain>
    </source>
</reference>
<keyword evidence="3" id="KW-0862">Zinc</keyword>
<evidence type="ECO:0000256" key="2">
    <source>
        <dbReference type="ARBA" id="ARBA00022771"/>
    </source>
</evidence>
<organism evidence="7 8">
    <name type="scientific">Novipirellula herctigrandis</name>
    <dbReference type="NCBI Taxonomy" id="2527986"/>
    <lineage>
        <taxon>Bacteria</taxon>
        <taxon>Pseudomonadati</taxon>
        <taxon>Planctomycetota</taxon>
        <taxon>Planctomycetia</taxon>
        <taxon>Pirellulales</taxon>
        <taxon>Pirellulaceae</taxon>
        <taxon>Novipirellula</taxon>
    </lineage>
</organism>
<dbReference type="GO" id="GO:0008270">
    <property type="term" value="F:zinc ion binding"/>
    <property type="evidence" value="ECO:0007669"/>
    <property type="project" value="UniProtKB-KW"/>
</dbReference>
<proteinExistence type="predicted"/>
<dbReference type="OrthoDB" id="9811543at2"/>
<name>A0A5C5YX63_9BACT</name>
<keyword evidence="1" id="KW-0479">Metal-binding</keyword>
<evidence type="ECO:0000256" key="4">
    <source>
        <dbReference type="PROSITE-ProRule" id="PRU00510"/>
    </source>
</evidence>
<dbReference type="InterPro" id="IPR000962">
    <property type="entry name" value="Znf_DskA_TraR"/>
</dbReference>
<protein>
    <submittedName>
        <fullName evidence="7">General stress protein 16O</fullName>
    </submittedName>
</protein>
<dbReference type="Gene3D" id="1.20.120.910">
    <property type="entry name" value="DksA, coiled-coil domain"/>
    <property type="match status" value="1"/>
</dbReference>
<dbReference type="RefSeq" id="WP_146394790.1">
    <property type="nucleotide sequence ID" value="NZ_SJPJ01000001.1"/>
</dbReference>
<dbReference type="PANTHER" id="PTHR33823">
    <property type="entry name" value="RNA POLYMERASE-BINDING TRANSCRIPTION FACTOR DKSA-RELATED"/>
    <property type="match status" value="1"/>
</dbReference>
<dbReference type="Proteomes" id="UP000315010">
    <property type="component" value="Unassembled WGS sequence"/>
</dbReference>
<accession>A0A5C5YX63</accession>